<dbReference type="HOGENOM" id="CLU_1239957_0_0_1"/>
<reference evidence="3" key="1">
    <citation type="journal article" date="2011" name="PLoS Genet.">
        <title>Genomic analysis of the necrotrophic fungal pathogens Sclerotinia sclerotiorum and Botrytis cinerea.</title>
        <authorList>
            <person name="Amselem J."/>
            <person name="Cuomo C.A."/>
            <person name="van Kan J.A."/>
            <person name="Viaud M."/>
            <person name="Benito E.P."/>
            <person name="Couloux A."/>
            <person name="Coutinho P.M."/>
            <person name="de Vries R.P."/>
            <person name="Dyer P.S."/>
            <person name="Fillinger S."/>
            <person name="Fournier E."/>
            <person name="Gout L."/>
            <person name="Hahn M."/>
            <person name="Kohn L."/>
            <person name="Lapalu N."/>
            <person name="Plummer K.M."/>
            <person name="Pradier J.M."/>
            <person name="Quevillon E."/>
            <person name="Sharon A."/>
            <person name="Simon A."/>
            <person name="ten Have A."/>
            <person name="Tudzynski B."/>
            <person name="Tudzynski P."/>
            <person name="Wincker P."/>
            <person name="Andrew M."/>
            <person name="Anthouard V."/>
            <person name="Beever R.E."/>
            <person name="Beffa R."/>
            <person name="Benoit I."/>
            <person name="Bouzid O."/>
            <person name="Brault B."/>
            <person name="Chen Z."/>
            <person name="Choquer M."/>
            <person name="Collemare J."/>
            <person name="Cotton P."/>
            <person name="Danchin E.G."/>
            <person name="Da Silva C."/>
            <person name="Gautier A."/>
            <person name="Giraud C."/>
            <person name="Giraud T."/>
            <person name="Gonzalez C."/>
            <person name="Grossetete S."/>
            <person name="Guldener U."/>
            <person name="Henrissat B."/>
            <person name="Howlett B.J."/>
            <person name="Kodira C."/>
            <person name="Kretschmer M."/>
            <person name="Lappartient A."/>
            <person name="Leroch M."/>
            <person name="Levis C."/>
            <person name="Mauceli E."/>
            <person name="Neuveglise C."/>
            <person name="Oeser B."/>
            <person name="Pearson M."/>
            <person name="Poulain J."/>
            <person name="Poussereau N."/>
            <person name="Quesneville H."/>
            <person name="Rascle C."/>
            <person name="Schumacher J."/>
            <person name="Segurens B."/>
            <person name="Sexton A."/>
            <person name="Silva E."/>
            <person name="Sirven C."/>
            <person name="Soanes D.M."/>
            <person name="Talbot N.J."/>
            <person name="Templeton M."/>
            <person name="Yandava C."/>
            <person name="Yarden O."/>
            <person name="Zeng Q."/>
            <person name="Rollins J.A."/>
            <person name="Lebrun M.H."/>
            <person name="Dickman M."/>
        </authorList>
    </citation>
    <scope>NUCLEOTIDE SEQUENCE [LARGE SCALE GENOMIC DNA]</scope>
    <source>
        <strain evidence="3">T4</strain>
    </source>
</reference>
<keyword evidence="1" id="KW-0812">Transmembrane</keyword>
<feature type="transmembrane region" description="Helical" evidence="1">
    <location>
        <begin position="126"/>
        <end position="152"/>
    </location>
</feature>
<accession>G2YKQ4</accession>
<organism evidence="2 3">
    <name type="scientific">Botryotinia fuckeliana (strain T4)</name>
    <name type="common">Noble rot fungus</name>
    <name type="synonym">Botrytis cinerea</name>
    <dbReference type="NCBI Taxonomy" id="999810"/>
    <lineage>
        <taxon>Eukaryota</taxon>
        <taxon>Fungi</taxon>
        <taxon>Dikarya</taxon>
        <taxon>Ascomycota</taxon>
        <taxon>Pezizomycotina</taxon>
        <taxon>Leotiomycetes</taxon>
        <taxon>Helotiales</taxon>
        <taxon>Sclerotiniaceae</taxon>
        <taxon>Botrytis</taxon>
    </lineage>
</organism>
<dbReference type="AlphaFoldDB" id="G2YKQ4"/>
<name>G2YKQ4_BOTF4</name>
<proteinExistence type="predicted"/>
<gene>
    <name evidence="2" type="ORF">BofuT4_P079970.1</name>
</gene>
<dbReference type="InParanoid" id="G2YKQ4"/>
<dbReference type="Proteomes" id="UP000008177">
    <property type="component" value="Unplaced contigs"/>
</dbReference>
<evidence type="ECO:0000256" key="1">
    <source>
        <dbReference type="SAM" id="Phobius"/>
    </source>
</evidence>
<keyword evidence="1" id="KW-0472">Membrane</keyword>
<sequence length="223" mass="24927">MWLQSGKVSYTLFFSESPFHSNDFASAQLKSRRYMSTTNPKFTQLDPSSATCSRAKSINSRAVKSIFWVLLIVLIMLTVASSAFTKSAHIATHIKNAELHPTISRDLCPRLLSVSKEKHCRTQIRCIYVSSLCLVVAITCTVFEVFAASTLIFCHQLDMVFLYWPFWTLLQAGSTIAIFGIGLARLWPCMGRESLPVNSVVIETPVLIIARLGVALEYLLRDG</sequence>
<protein>
    <submittedName>
        <fullName evidence="2">Uncharacterized protein</fullName>
    </submittedName>
</protein>
<feature type="transmembrane region" description="Helical" evidence="1">
    <location>
        <begin position="66"/>
        <end position="85"/>
    </location>
</feature>
<evidence type="ECO:0000313" key="3">
    <source>
        <dbReference type="Proteomes" id="UP000008177"/>
    </source>
</evidence>
<feature type="transmembrane region" description="Helical" evidence="1">
    <location>
        <begin position="164"/>
        <end position="188"/>
    </location>
</feature>
<keyword evidence="1" id="KW-1133">Transmembrane helix</keyword>
<dbReference type="OrthoDB" id="3537340at2759"/>
<dbReference type="EMBL" id="FQ790341">
    <property type="protein sequence ID" value="CCD52202.1"/>
    <property type="molecule type" value="Genomic_DNA"/>
</dbReference>
<evidence type="ECO:0000313" key="2">
    <source>
        <dbReference type="EMBL" id="CCD52202.1"/>
    </source>
</evidence>